<name>F4GIG4_PARC1</name>
<dbReference type="HOGENOM" id="CLU_037628_6_1_12"/>
<dbReference type="OrthoDB" id="305766at2"/>
<dbReference type="Gene3D" id="1.10.260.40">
    <property type="entry name" value="lambda repressor-like DNA-binding domains"/>
    <property type="match status" value="1"/>
</dbReference>
<dbReference type="Pfam" id="PF13377">
    <property type="entry name" value="Peripla_BP_3"/>
    <property type="match status" value="1"/>
</dbReference>
<dbReference type="EMBL" id="CP002659">
    <property type="protein sequence ID" value="AEC01672.1"/>
    <property type="molecule type" value="Genomic_DNA"/>
</dbReference>
<dbReference type="Gene3D" id="3.40.50.2300">
    <property type="match status" value="2"/>
</dbReference>
<sequence>MSIYHDKRPTIKDIAAASGYSKTAVSFAFNAPSRISVEAREKILGCALTLGYVPDPMARNLSLKRYKSIGFLLPQVIGNTLRNPHITGVLQGIGTVCQEHGYTLTLIPPVDGSMSEAVRGAAVDGLITMGMSVEMKIVDMMKLRKLPYVTIDGTPSEGMPSVNINEVEAAYLIMREVLKAGHQSIVIIALNKDSFEAADKSMNVPTLRLKGYHKALREAGIDPQGEEVAHLVCDTTLEEGRRMGQIVYAMERRPTAVVSMSDIVAIGAILHFHESGLLVPDDMSVVGFDDIPEASFITPRLTTIRQSSVEKGTLAAQALFRAINGEEIESNRMELSFTIQERESLKKLVS</sequence>
<dbReference type="CDD" id="cd01392">
    <property type="entry name" value="HTH_LacI"/>
    <property type="match status" value="1"/>
</dbReference>
<dbReference type="InterPro" id="IPR010982">
    <property type="entry name" value="Lambda_DNA-bd_dom_sf"/>
</dbReference>
<feature type="domain" description="HTH lacI-type" evidence="4">
    <location>
        <begin position="9"/>
        <end position="63"/>
    </location>
</feature>
<evidence type="ECO:0000313" key="5">
    <source>
        <dbReference type="EMBL" id="AEC01672.1"/>
    </source>
</evidence>
<dbReference type="SUPFAM" id="SSF53822">
    <property type="entry name" value="Periplasmic binding protein-like I"/>
    <property type="match status" value="1"/>
</dbReference>
<dbReference type="CDD" id="cd06279">
    <property type="entry name" value="PBP1_LacI-like"/>
    <property type="match status" value="1"/>
</dbReference>
<protein>
    <submittedName>
        <fullName evidence="5">Transcriptional regulator, LacI family</fullName>
    </submittedName>
</protein>
<dbReference type="SUPFAM" id="SSF47413">
    <property type="entry name" value="lambda repressor-like DNA-binding domains"/>
    <property type="match status" value="1"/>
</dbReference>
<dbReference type="GO" id="GO:0003700">
    <property type="term" value="F:DNA-binding transcription factor activity"/>
    <property type="evidence" value="ECO:0007669"/>
    <property type="project" value="TreeGrafter"/>
</dbReference>
<dbReference type="GO" id="GO:0000976">
    <property type="term" value="F:transcription cis-regulatory region binding"/>
    <property type="evidence" value="ECO:0007669"/>
    <property type="project" value="TreeGrafter"/>
</dbReference>
<dbReference type="KEGG" id="scc:Spico_0444"/>
<dbReference type="eggNOG" id="COG1609">
    <property type="taxonomic scope" value="Bacteria"/>
</dbReference>
<evidence type="ECO:0000256" key="2">
    <source>
        <dbReference type="ARBA" id="ARBA00023125"/>
    </source>
</evidence>
<organism evidence="5 6">
    <name type="scientific">Parasphaerochaeta coccoides (strain ATCC BAA-1237 / DSM 17374 / SPN1)</name>
    <name type="common">Sphaerochaeta coccoides</name>
    <dbReference type="NCBI Taxonomy" id="760011"/>
    <lineage>
        <taxon>Bacteria</taxon>
        <taxon>Pseudomonadati</taxon>
        <taxon>Spirochaetota</taxon>
        <taxon>Spirochaetia</taxon>
        <taxon>Spirochaetales</taxon>
        <taxon>Sphaerochaetaceae</taxon>
        <taxon>Parasphaerochaeta</taxon>
    </lineage>
</organism>
<accession>F4GIG4</accession>
<keyword evidence="3" id="KW-0804">Transcription</keyword>
<reference evidence="6" key="1">
    <citation type="submission" date="2011-04" db="EMBL/GenBank/DDBJ databases">
        <title>The complete genome of Spirochaeta coccoides DSM 17374.</title>
        <authorList>
            <person name="Lucas S."/>
            <person name="Copeland A."/>
            <person name="Lapidus A."/>
            <person name="Bruce D."/>
            <person name="Goodwin L."/>
            <person name="Pitluck S."/>
            <person name="Peters L."/>
            <person name="Kyrpides N."/>
            <person name="Mavromatis K."/>
            <person name="Pagani I."/>
            <person name="Ivanova N."/>
            <person name="Ovchinnikova G."/>
            <person name="Lu M."/>
            <person name="Detter J.C."/>
            <person name="Tapia R."/>
            <person name="Han C."/>
            <person name="Land M."/>
            <person name="Hauser L."/>
            <person name="Markowitz V."/>
            <person name="Cheng J.-F."/>
            <person name="Hugenholtz P."/>
            <person name="Woyke T."/>
            <person name="Wu D."/>
            <person name="Spring S."/>
            <person name="Schroeder M."/>
            <person name="Brambilla E."/>
            <person name="Klenk H.-P."/>
            <person name="Eisen J.A."/>
        </authorList>
    </citation>
    <scope>NUCLEOTIDE SEQUENCE [LARGE SCALE GENOMIC DNA]</scope>
    <source>
        <strain evidence="6">ATCC BAA-1237 / DSM 17374 / SPN1</strain>
    </source>
</reference>
<proteinExistence type="predicted"/>
<dbReference type="PANTHER" id="PTHR30146">
    <property type="entry name" value="LACI-RELATED TRANSCRIPTIONAL REPRESSOR"/>
    <property type="match status" value="1"/>
</dbReference>
<keyword evidence="6" id="KW-1185">Reference proteome</keyword>
<dbReference type="PROSITE" id="PS50932">
    <property type="entry name" value="HTH_LACI_2"/>
    <property type="match status" value="1"/>
</dbReference>
<dbReference type="RefSeq" id="WP_013739068.1">
    <property type="nucleotide sequence ID" value="NC_015436.1"/>
</dbReference>
<dbReference type="STRING" id="760011.Spico_0444"/>
<dbReference type="InterPro" id="IPR046335">
    <property type="entry name" value="LacI/GalR-like_sensor"/>
</dbReference>
<dbReference type="SMART" id="SM00354">
    <property type="entry name" value="HTH_LACI"/>
    <property type="match status" value="1"/>
</dbReference>
<keyword evidence="1" id="KW-0805">Transcription regulation</keyword>
<evidence type="ECO:0000313" key="6">
    <source>
        <dbReference type="Proteomes" id="UP000007939"/>
    </source>
</evidence>
<dbReference type="InterPro" id="IPR028082">
    <property type="entry name" value="Peripla_BP_I"/>
</dbReference>
<evidence type="ECO:0000259" key="4">
    <source>
        <dbReference type="PROSITE" id="PS50932"/>
    </source>
</evidence>
<reference evidence="5 6" key="2">
    <citation type="journal article" date="2012" name="Stand. Genomic Sci.">
        <title>Complete genome sequence of the termite hindgut bacterium Spirochaeta coccoides type strain (SPN1(T)), reclassification in the genus Sphaerochaeta as Sphaerochaeta coccoides comb. nov. and emendations of the family Spirochaetaceae and the genus Sphaerochaeta.</title>
        <authorList>
            <person name="Abt B."/>
            <person name="Han C."/>
            <person name="Scheuner C."/>
            <person name="Lu M."/>
            <person name="Lapidus A."/>
            <person name="Nolan M."/>
            <person name="Lucas S."/>
            <person name="Hammon N."/>
            <person name="Deshpande S."/>
            <person name="Cheng J.F."/>
            <person name="Tapia R."/>
            <person name="Goodwin L.A."/>
            <person name="Pitluck S."/>
            <person name="Liolios K."/>
            <person name="Pagani I."/>
            <person name="Ivanova N."/>
            <person name="Mavromatis K."/>
            <person name="Mikhailova N."/>
            <person name="Huntemann M."/>
            <person name="Pati A."/>
            <person name="Chen A."/>
            <person name="Palaniappan K."/>
            <person name="Land M."/>
            <person name="Hauser L."/>
            <person name="Brambilla E.M."/>
            <person name="Rohde M."/>
            <person name="Spring S."/>
            <person name="Gronow S."/>
            <person name="Goker M."/>
            <person name="Woyke T."/>
            <person name="Bristow J."/>
            <person name="Eisen J.A."/>
            <person name="Markowitz V."/>
            <person name="Hugenholtz P."/>
            <person name="Kyrpides N.C."/>
            <person name="Klenk H.P."/>
            <person name="Detter J.C."/>
        </authorList>
    </citation>
    <scope>NUCLEOTIDE SEQUENCE [LARGE SCALE GENOMIC DNA]</scope>
    <source>
        <strain evidence="6">ATCC BAA-1237 / DSM 17374 / SPN1</strain>
    </source>
</reference>
<dbReference type="Pfam" id="PF00356">
    <property type="entry name" value="LacI"/>
    <property type="match status" value="1"/>
</dbReference>
<dbReference type="AlphaFoldDB" id="F4GIG4"/>
<dbReference type="Proteomes" id="UP000007939">
    <property type="component" value="Chromosome"/>
</dbReference>
<evidence type="ECO:0000256" key="1">
    <source>
        <dbReference type="ARBA" id="ARBA00023015"/>
    </source>
</evidence>
<dbReference type="PANTHER" id="PTHR30146:SF138">
    <property type="entry name" value="TRANSCRIPTIONAL REGULATORY PROTEIN"/>
    <property type="match status" value="1"/>
</dbReference>
<dbReference type="InterPro" id="IPR000843">
    <property type="entry name" value="HTH_LacI"/>
</dbReference>
<keyword evidence="2" id="KW-0238">DNA-binding</keyword>
<evidence type="ECO:0000256" key="3">
    <source>
        <dbReference type="ARBA" id="ARBA00023163"/>
    </source>
</evidence>
<gene>
    <name evidence="5" type="ordered locus">Spico_0444</name>
</gene>